<feature type="non-terminal residue" evidence="14">
    <location>
        <position position="72"/>
    </location>
</feature>
<evidence type="ECO:0000256" key="2">
    <source>
        <dbReference type="ARBA" id="ARBA00010210"/>
    </source>
</evidence>
<feature type="binding site" evidence="11">
    <location>
        <position position="58"/>
    </location>
    <ligand>
        <name>Zn(2+)</name>
        <dbReference type="ChEBI" id="CHEBI:29105"/>
        <label>2</label>
    </ligand>
</feature>
<evidence type="ECO:0000256" key="3">
    <source>
        <dbReference type="ARBA" id="ARBA00022604"/>
    </source>
</evidence>
<evidence type="ECO:0000256" key="11">
    <source>
        <dbReference type="PIRSR" id="PIRSR628651-51"/>
    </source>
</evidence>
<feature type="binding site" evidence="11">
    <location>
        <position position="42"/>
    </location>
    <ligand>
        <name>Zn(2+)</name>
        <dbReference type="ChEBI" id="CHEBI:29105"/>
        <label>1</label>
    </ligand>
</feature>
<name>A0A1E4S9K9_CYBJN</name>
<keyword evidence="6 11" id="KW-0862">Zinc</keyword>
<dbReference type="PANTHER" id="PTHR10333:SF103">
    <property type="entry name" value="INHIBITOR OF GROWTH PROTEIN 3"/>
    <property type="match status" value="1"/>
</dbReference>
<keyword evidence="9" id="KW-0539">Nucleus</keyword>
<feature type="binding site" evidence="11">
    <location>
        <position position="55"/>
    </location>
    <ligand>
        <name>Zn(2+)</name>
        <dbReference type="ChEBI" id="CHEBI:29105"/>
        <label>2</label>
    </ligand>
</feature>
<dbReference type="PANTHER" id="PTHR10333">
    <property type="entry name" value="INHIBITOR OF GROWTH PROTEIN"/>
    <property type="match status" value="1"/>
</dbReference>
<dbReference type="Proteomes" id="UP000094389">
    <property type="component" value="Unassembled WGS sequence"/>
</dbReference>
<dbReference type="GeneID" id="30986635"/>
<evidence type="ECO:0000313" key="15">
    <source>
        <dbReference type="Proteomes" id="UP000094389"/>
    </source>
</evidence>
<dbReference type="GO" id="GO:0005634">
    <property type="term" value="C:nucleus"/>
    <property type="evidence" value="ECO:0007669"/>
    <property type="project" value="UniProtKB-SubCell"/>
</dbReference>
<dbReference type="PROSITE" id="PS01359">
    <property type="entry name" value="ZF_PHD_1"/>
    <property type="match status" value="1"/>
</dbReference>
<dbReference type="OMA" id="GCATEWF"/>
<evidence type="ECO:0000256" key="7">
    <source>
        <dbReference type="ARBA" id="ARBA00023015"/>
    </source>
</evidence>
<dbReference type="InterPro" id="IPR019786">
    <property type="entry name" value="Zinc_finger_PHD-type_CS"/>
</dbReference>
<evidence type="ECO:0000259" key="13">
    <source>
        <dbReference type="PROSITE" id="PS50016"/>
    </source>
</evidence>
<dbReference type="GO" id="GO:0000785">
    <property type="term" value="C:chromatin"/>
    <property type="evidence" value="ECO:0007669"/>
    <property type="project" value="UniProtKB-ARBA"/>
</dbReference>
<feature type="binding site" evidence="11">
    <location>
        <position position="28"/>
    </location>
    <ligand>
        <name>Zn(2+)</name>
        <dbReference type="ChEBI" id="CHEBI:29105"/>
        <label>2</label>
    </ligand>
</feature>
<evidence type="ECO:0000313" key="14">
    <source>
        <dbReference type="EMBL" id="ODV76199.1"/>
    </source>
</evidence>
<keyword evidence="5 12" id="KW-0863">Zinc-finger</keyword>
<organism evidence="14 15">
    <name type="scientific">Cyberlindnera jadinii (strain ATCC 18201 / CBS 1600 / BCRC 20928 / JCM 3617 / NBRC 0987 / NRRL Y-1542)</name>
    <name type="common">Torula yeast</name>
    <name type="synonym">Candida utilis</name>
    <dbReference type="NCBI Taxonomy" id="983966"/>
    <lineage>
        <taxon>Eukaryota</taxon>
        <taxon>Fungi</taxon>
        <taxon>Dikarya</taxon>
        <taxon>Ascomycota</taxon>
        <taxon>Saccharomycotina</taxon>
        <taxon>Saccharomycetes</taxon>
        <taxon>Phaffomycetales</taxon>
        <taxon>Phaffomycetaceae</taxon>
        <taxon>Cyberlindnera</taxon>
    </lineage>
</organism>
<evidence type="ECO:0000256" key="1">
    <source>
        <dbReference type="ARBA" id="ARBA00004123"/>
    </source>
</evidence>
<keyword evidence="8" id="KW-0804">Transcription</keyword>
<dbReference type="InterPro" id="IPR028651">
    <property type="entry name" value="ING_fam"/>
</dbReference>
<accession>A0A1E4S9K9</accession>
<dbReference type="Pfam" id="PF00628">
    <property type="entry name" value="PHD"/>
    <property type="match status" value="1"/>
</dbReference>
<dbReference type="SUPFAM" id="SSF57903">
    <property type="entry name" value="FYVE/PHD zinc finger"/>
    <property type="match status" value="1"/>
</dbReference>
<feature type="non-terminal residue" evidence="14">
    <location>
        <position position="1"/>
    </location>
</feature>
<reference evidence="14 15" key="1">
    <citation type="journal article" date="2016" name="Proc. Natl. Acad. Sci. U.S.A.">
        <title>Comparative genomics of biotechnologically important yeasts.</title>
        <authorList>
            <person name="Riley R."/>
            <person name="Haridas S."/>
            <person name="Wolfe K.H."/>
            <person name="Lopes M.R."/>
            <person name="Hittinger C.T."/>
            <person name="Goeker M."/>
            <person name="Salamov A.A."/>
            <person name="Wisecaver J.H."/>
            <person name="Long T.M."/>
            <person name="Calvey C.H."/>
            <person name="Aerts A.L."/>
            <person name="Barry K.W."/>
            <person name="Choi C."/>
            <person name="Clum A."/>
            <person name="Coughlan A.Y."/>
            <person name="Deshpande S."/>
            <person name="Douglass A.P."/>
            <person name="Hanson S.J."/>
            <person name="Klenk H.-P."/>
            <person name="LaButti K.M."/>
            <person name="Lapidus A."/>
            <person name="Lindquist E.A."/>
            <person name="Lipzen A.M."/>
            <person name="Meier-Kolthoff J.P."/>
            <person name="Ohm R.A."/>
            <person name="Otillar R.P."/>
            <person name="Pangilinan J.L."/>
            <person name="Peng Y."/>
            <person name="Rokas A."/>
            <person name="Rosa C.A."/>
            <person name="Scheuner C."/>
            <person name="Sibirny A.A."/>
            <person name="Slot J.C."/>
            <person name="Stielow J.B."/>
            <person name="Sun H."/>
            <person name="Kurtzman C.P."/>
            <person name="Blackwell M."/>
            <person name="Grigoriev I.V."/>
            <person name="Jeffries T.W."/>
        </authorList>
    </citation>
    <scope>NUCLEOTIDE SEQUENCE [LARGE SCALE GENOMIC DNA]</scope>
    <source>
        <strain evidence="15">ATCC 18201 / CBS 1600 / BCRC 20928 / JCM 3617 / NBRC 0987 / NRRL Y-1542</strain>
    </source>
</reference>
<feature type="domain" description="PHD-type" evidence="13">
    <location>
        <begin position="12"/>
        <end position="61"/>
    </location>
</feature>
<gene>
    <name evidence="14" type="ORF">CYBJADRAFT_117861</name>
</gene>
<evidence type="ECO:0000256" key="8">
    <source>
        <dbReference type="ARBA" id="ARBA00023163"/>
    </source>
</evidence>
<evidence type="ECO:0000256" key="5">
    <source>
        <dbReference type="ARBA" id="ARBA00022771"/>
    </source>
</evidence>
<dbReference type="SMART" id="SM00249">
    <property type="entry name" value="PHD"/>
    <property type="match status" value="1"/>
</dbReference>
<feature type="site" description="Histone H3K4me3 binding" evidence="10">
    <location>
        <position position="29"/>
    </location>
</feature>
<dbReference type="AlphaFoldDB" id="A0A1E4S9K9"/>
<keyword evidence="3" id="KW-0341">Growth regulation</keyword>
<feature type="site" description="Histone H3K4me3 binding" evidence="10">
    <location>
        <position position="14"/>
    </location>
</feature>
<dbReference type="GO" id="GO:0008270">
    <property type="term" value="F:zinc ion binding"/>
    <property type="evidence" value="ECO:0007669"/>
    <property type="project" value="UniProtKB-KW"/>
</dbReference>
<dbReference type="InterPro" id="IPR001965">
    <property type="entry name" value="Znf_PHD"/>
</dbReference>
<feature type="binding site" evidence="11">
    <location>
        <position position="33"/>
    </location>
    <ligand>
        <name>Zn(2+)</name>
        <dbReference type="ChEBI" id="CHEBI:29105"/>
        <label>2</label>
    </ligand>
</feature>
<dbReference type="CDD" id="cd15505">
    <property type="entry name" value="PHD_ING"/>
    <property type="match status" value="1"/>
</dbReference>
<feature type="binding site" evidence="11">
    <location>
        <position position="39"/>
    </location>
    <ligand>
        <name>Zn(2+)</name>
        <dbReference type="ChEBI" id="CHEBI:29105"/>
        <label>1</label>
    </ligand>
</feature>
<dbReference type="OrthoDB" id="5411773at2759"/>
<feature type="site" description="Histone H3K4me3 binding" evidence="10">
    <location>
        <position position="25"/>
    </location>
</feature>
<feature type="binding site" evidence="11">
    <location>
        <position position="17"/>
    </location>
    <ligand>
        <name>Zn(2+)</name>
        <dbReference type="ChEBI" id="CHEBI:29105"/>
        <label>1</label>
    </ligand>
</feature>
<dbReference type="PROSITE" id="PS50016">
    <property type="entry name" value="ZF_PHD_2"/>
    <property type="match status" value="1"/>
</dbReference>
<dbReference type="STRING" id="983966.A0A1E4S9K9"/>
<dbReference type="InterPro" id="IPR013083">
    <property type="entry name" value="Znf_RING/FYVE/PHD"/>
</dbReference>
<proteinExistence type="inferred from homology"/>
<evidence type="ECO:0000256" key="9">
    <source>
        <dbReference type="ARBA" id="ARBA00023242"/>
    </source>
</evidence>
<feature type="site" description="Histone H3K4me3 binding" evidence="10">
    <location>
        <position position="37"/>
    </location>
</feature>
<evidence type="ECO:0000256" key="10">
    <source>
        <dbReference type="PIRSR" id="PIRSR628651-50"/>
    </source>
</evidence>
<protein>
    <recommendedName>
        <fullName evidence="13">PHD-type domain-containing protein</fullName>
    </recommendedName>
</protein>
<dbReference type="InterPro" id="IPR019787">
    <property type="entry name" value="Znf_PHD-finger"/>
</dbReference>
<feature type="binding site" evidence="11">
    <location>
        <position position="15"/>
    </location>
    <ligand>
        <name>Zn(2+)</name>
        <dbReference type="ChEBI" id="CHEBI:29105"/>
        <label>1</label>
    </ligand>
</feature>
<keyword evidence="7" id="KW-0805">Transcription regulation</keyword>
<dbReference type="InterPro" id="IPR011011">
    <property type="entry name" value="Znf_FYVE_PHD"/>
</dbReference>
<evidence type="ECO:0000256" key="12">
    <source>
        <dbReference type="PROSITE-ProRule" id="PRU00146"/>
    </source>
</evidence>
<evidence type="ECO:0000256" key="6">
    <source>
        <dbReference type="ARBA" id="ARBA00022833"/>
    </source>
</evidence>
<comment type="similarity">
    <text evidence="2">Belongs to the ING family.</text>
</comment>
<dbReference type="EMBL" id="KV453925">
    <property type="protein sequence ID" value="ODV76199.1"/>
    <property type="molecule type" value="Genomic_DNA"/>
</dbReference>
<dbReference type="RefSeq" id="XP_020073238.1">
    <property type="nucleotide sequence ID" value="XM_020212239.1"/>
</dbReference>
<dbReference type="Gene3D" id="3.30.40.10">
    <property type="entry name" value="Zinc/RING finger domain, C3HC4 (zinc finger)"/>
    <property type="match status" value="1"/>
</dbReference>
<comment type="subcellular location">
    <subcellularLocation>
        <location evidence="1">Nucleus</location>
    </subcellularLocation>
</comment>
<keyword evidence="4 11" id="KW-0479">Metal-binding</keyword>
<evidence type="ECO:0000256" key="4">
    <source>
        <dbReference type="ARBA" id="ARBA00022723"/>
    </source>
</evidence>
<sequence length="72" mass="8279">VYQSVVDEDNNDIYCICREPSFGQMVACDNPNCKIEWFHYGCVGIVRAPRGQWFCPDCTKAIEMKKKTAKVK</sequence>
<keyword evidence="15" id="KW-1185">Reference proteome</keyword>